<reference evidence="1 2" key="1">
    <citation type="submission" date="2018-04" db="EMBL/GenBank/DDBJ databases">
        <title>Novel Campyloabacter and Helicobacter Species and Strains.</title>
        <authorList>
            <person name="Mannion A.J."/>
            <person name="Shen Z."/>
            <person name="Fox J.G."/>
        </authorList>
    </citation>
    <scope>NUCLEOTIDE SEQUENCE [LARGE SCALE GENOMIC DNA]</scope>
    <source>
        <strain evidence="1 2">MIT 12-6600</strain>
    </source>
</reference>
<dbReference type="SUPFAM" id="SSF69349">
    <property type="entry name" value="Phage fibre proteins"/>
    <property type="match status" value="1"/>
</dbReference>
<dbReference type="RefSeq" id="WP_115570855.1">
    <property type="nucleotide sequence ID" value="NZ_NXLT01000002.1"/>
</dbReference>
<name>A0A3D8ISQ4_9HELI</name>
<organism evidence="1 2">
    <name type="scientific">Helicobacter equorum</name>
    <dbReference type="NCBI Taxonomy" id="361872"/>
    <lineage>
        <taxon>Bacteria</taxon>
        <taxon>Pseudomonadati</taxon>
        <taxon>Campylobacterota</taxon>
        <taxon>Epsilonproteobacteria</taxon>
        <taxon>Campylobacterales</taxon>
        <taxon>Helicobacteraceae</taxon>
        <taxon>Helicobacter</taxon>
    </lineage>
</organism>
<dbReference type="AlphaFoldDB" id="A0A3D8ISQ4"/>
<evidence type="ECO:0000313" key="1">
    <source>
        <dbReference type="EMBL" id="RDU68063.1"/>
    </source>
</evidence>
<accession>A0A3D8ISQ4</accession>
<protein>
    <submittedName>
        <fullName evidence="1">Uncharacterized protein</fullName>
    </submittedName>
</protein>
<proteinExistence type="predicted"/>
<evidence type="ECO:0000313" key="2">
    <source>
        <dbReference type="Proteomes" id="UP000256514"/>
    </source>
</evidence>
<dbReference type="Proteomes" id="UP000256514">
    <property type="component" value="Unassembled WGS sequence"/>
</dbReference>
<sequence>MDNDIDKPFISVGAQEYGYNQLCFSNLKDNEEISLKAQKDYRESINNNFSQTIHNNKSALNLLKLILESLMSFIKSWSKNLMKK</sequence>
<gene>
    <name evidence="1" type="ORF">CQA54_03915</name>
</gene>
<comment type="caution">
    <text evidence="1">The sequence shown here is derived from an EMBL/GenBank/DDBJ whole genome shotgun (WGS) entry which is preliminary data.</text>
</comment>
<dbReference type="EMBL" id="NXLT01000002">
    <property type="protein sequence ID" value="RDU68063.1"/>
    <property type="molecule type" value="Genomic_DNA"/>
</dbReference>
<keyword evidence="2" id="KW-1185">Reference proteome</keyword>